<dbReference type="EMBL" id="KQ242209">
    <property type="protein sequence ID" value="KNC80017.1"/>
    <property type="molecule type" value="Genomic_DNA"/>
</dbReference>
<evidence type="ECO:0000256" key="2">
    <source>
        <dbReference type="SAM" id="Phobius"/>
    </source>
</evidence>
<evidence type="ECO:0000313" key="4">
    <source>
        <dbReference type="EMBL" id="KNC80017.1"/>
    </source>
</evidence>
<name>A0A0L0FTA8_9EUKA</name>
<keyword evidence="5" id="KW-1185">Reference proteome</keyword>
<organism evidence="4 5">
    <name type="scientific">Sphaeroforma arctica JP610</name>
    <dbReference type="NCBI Taxonomy" id="667725"/>
    <lineage>
        <taxon>Eukaryota</taxon>
        <taxon>Ichthyosporea</taxon>
        <taxon>Ichthyophonida</taxon>
        <taxon>Sphaeroforma</taxon>
    </lineage>
</organism>
<feature type="signal peptide" evidence="3">
    <location>
        <begin position="1"/>
        <end position="21"/>
    </location>
</feature>
<dbReference type="AlphaFoldDB" id="A0A0L0FTA8"/>
<reference evidence="4 5" key="1">
    <citation type="submission" date="2011-02" db="EMBL/GenBank/DDBJ databases">
        <title>The Genome Sequence of Sphaeroforma arctica JP610.</title>
        <authorList>
            <consortium name="The Broad Institute Genome Sequencing Platform"/>
            <person name="Russ C."/>
            <person name="Cuomo C."/>
            <person name="Young S.K."/>
            <person name="Zeng Q."/>
            <person name="Gargeya S."/>
            <person name="Alvarado L."/>
            <person name="Berlin A."/>
            <person name="Chapman S.B."/>
            <person name="Chen Z."/>
            <person name="Freedman E."/>
            <person name="Gellesch M."/>
            <person name="Goldberg J."/>
            <person name="Griggs A."/>
            <person name="Gujja S."/>
            <person name="Heilman E."/>
            <person name="Heiman D."/>
            <person name="Howarth C."/>
            <person name="Mehta T."/>
            <person name="Neiman D."/>
            <person name="Pearson M."/>
            <person name="Roberts A."/>
            <person name="Saif S."/>
            <person name="Shea T."/>
            <person name="Shenoy N."/>
            <person name="Sisk P."/>
            <person name="Stolte C."/>
            <person name="Sykes S."/>
            <person name="White J."/>
            <person name="Yandava C."/>
            <person name="Burger G."/>
            <person name="Gray M.W."/>
            <person name="Holland P.W.H."/>
            <person name="King N."/>
            <person name="Lang F.B.F."/>
            <person name="Roger A.J."/>
            <person name="Ruiz-Trillo I."/>
            <person name="Haas B."/>
            <person name="Nusbaum C."/>
            <person name="Birren B."/>
        </authorList>
    </citation>
    <scope>NUCLEOTIDE SEQUENCE [LARGE SCALE GENOMIC DNA]</scope>
    <source>
        <strain evidence="4 5">JP610</strain>
    </source>
</reference>
<feature type="transmembrane region" description="Helical" evidence="2">
    <location>
        <begin position="292"/>
        <end position="314"/>
    </location>
</feature>
<dbReference type="Proteomes" id="UP000054560">
    <property type="component" value="Unassembled WGS sequence"/>
</dbReference>
<protein>
    <submittedName>
        <fullName evidence="4">Uncharacterized protein</fullName>
    </submittedName>
</protein>
<feature type="region of interest" description="Disordered" evidence="1">
    <location>
        <begin position="20"/>
        <end position="47"/>
    </location>
</feature>
<evidence type="ECO:0000313" key="5">
    <source>
        <dbReference type="Proteomes" id="UP000054560"/>
    </source>
</evidence>
<evidence type="ECO:0000256" key="1">
    <source>
        <dbReference type="SAM" id="MobiDB-lite"/>
    </source>
</evidence>
<evidence type="ECO:0000256" key="3">
    <source>
        <dbReference type="SAM" id="SignalP"/>
    </source>
</evidence>
<feature type="chain" id="PRO_5005538879" evidence="3">
    <location>
        <begin position="22"/>
        <end position="389"/>
    </location>
</feature>
<feature type="compositionally biased region" description="Acidic residues" evidence="1">
    <location>
        <begin position="237"/>
        <end position="257"/>
    </location>
</feature>
<feature type="region of interest" description="Disordered" evidence="1">
    <location>
        <begin position="236"/>
        <end position="273"/>
    </location>
</feature>
<gene>
    <name evidence="4" type="ORF">SARC_07611</name>
</gene>
<keyword evidence="2" id="KW-1133">Transmembrane helix</keyword>
<feature type="compositionally biased region" description="Polar residues" evidence="1">
    <location>
        <begin position="20"/>
        <end position="45"/>
    </location>
</feature>
<dbReference type="GeneID" id="25908115"/>
<proteinExistence type="predicted"/>
<dbReference type="RefSeq" id="XP_014153919.1">
    <property type="nucleotide sequence ID" value="XM_014298444.1"/>
</dbReference>
<keyword evidence="3" id="KW-0732">Signal</keyword>
<keyword evidence="2" id="KW-0472">Membrane</keyword>
<keyword evidence="2" id="KW-0812">Transmembrane</keyword>
<accession>A0A0L0FTA8</accession>
<sequence>MLGKILVTLALVSLSANSVDAKPHTTTHGQVVTQKQTQNSHNTAPGRNALVEKRDIATIDAFKKHKKRRQMPGMTRMVCLTSYDSTNNRWSPDCLLGIWRDAGCRVSVGVPKKLKDAANDITTDNYDDLVDMLATVAYDAADAKNQAQKWCWGKVVIQRPGQHDFAWEELADAEDEQWELAQYNKQQVEGNSDGSDVHGAELFNPNAILADKQTNDEMVEQVEEDKKEAYANALDQAEQDAEENGSDDDDDKDDEETAVSASSTSAQKEEETAEIDQAIKDQQDDINHKTTVAVIVGAAATVALSLMVGMLVYMRRRNDSKMKRPYKKSGAADTRSFAANVQDTATSGELWGDDRSRSVATDSTLSGFSISNDDVVFDMANKSGNVISI</sequence>